<evidence type="ECO:0000256" key="6">
    <source>
        <dbReference type="ARBA" id="ARBA00023136"/>
    </source>
</evidence>
<evidence type="ECO:0000313" key="9">
    <source>
        <dbReference type="Proteomes" id="UP000094291"/>
    </source>
</evidence>
<comment type="similarity">
    <text evidence="2">Belongs to the DoxX family.</text>
</comment>
<dbReference type="EMBL" id="MDTQ01000001">
    <property type="protein sequence ID" value="ODC03721.1"/>
    <property type="molecule type" value="Genomic_DNA"/>
</dbReference>
<dbReference type="InterPro" id="IPR032808">
    <property type="entry name" value="DoxX"/>
</dbReference>
<proteinExistence type="inferred from homology"/>
<keyword evidence="6 7" id="KW-0472">Membrane</keyword>
<feature type="transmembrane region" description="Helical" evidence="7">
    <location>
        <begin position="116"/>
        <end position="136"/>
    </location>
</feature>
<organism evidence="8 9">
    <name type="scientific">Terasakiispira papahanaumokuakeensis</name>
    <dbReference type="NCBI Taxonomy" id="197479"/>
    <lineage>
        <taxon>Bacteria</taxon>
        <taxon>Pseudomonadati</taxon>
        <taxon>Pseudomonadota</taxon>
        <taxon>Gammaproteobacteria</taxon>
        <taxon>Oceanospirillales</taxon>
        <taxon>Terasakiispira</taxon>
    </lineage>
</organism>
<name>A0A1E2V9Q4_9GAMM</name>
<evidence type="ECO:0000256" key="5">
    <source>
        <dbReference type="ARBA" id="ARBA00022989"/>
    </source>
</evidence>
<feature type="transmembrane region" description="Helical" evidence="7">
    <location>
        <begin position="91"/>
        <end position="110"/>
    </location>
</feature>
<evidence type="ECO:0000256" key="3">
    <source>
        <dbReference type="ARBA" id="ARBA00022475"/>
    </source>
</evidence>
<comment type="caution">
    <text evidence="8">The sequence shown here is derived from an EMBL/GenBank/DDBJ whole genome shotgun (WGS) entry which is preliminary data.</text>
</comment>
<reference evidence="8 9" key="1">
    <citation type="submission" date="2016-08" db="EMBL/GenBank/DDBJ databases">
        <authorList>
            <person name="Seilhamer J.J."/>
        </authorList>
    </citation>
    <scope>NUCLEOTIDE SEQUENCE [LARGE SCALE GENOMIC DNA]</scope>
    <source>
        <strain evidence="8 9">PH27A</strain>
    </source>
</reference>
<sequence length="143" mass="15347">MMNVLNRLNTLCDQPDLGKLILRLGVGGLMLFHGIHKVLHGIGHIQGLLSSHGLPTLIGYGVYVGEVIAPILLIAGVLCRPAALTMVGTMLFAWILADLDSTFALTAVGSWALENIMFFVFGSLAILFAGSGRYSLATNPRWQ</sequence>
<dbReference type="Proteomes" id="UP000094291">
    <property type="component" value="Unassembled WGS sequence"/>
</dbReference>
<accession>A0A1E2V9Q4</accession>
<dbReference type="STRING" id="197479.BFW38_09380"/>
<dbReference type="PANTHER" id="PTHR33452:SF1">
    <property type="entry name" value="INNER MEMBRANE PROTEIN YPHA-RELATED"/>
    <property type="match status" value="1"/>
</dbReference>
<keyword evidence="5 7" id="KW-1133">Transmembrane helix</keyword>
<dbReference type="RefSeq" id="WP_068998179.1">
    <property type="nucleotide sequence ID" value="NZ_MDTQ01000001.1"/>
</dbReference>
<dbReference type="OrthoDB" id="280866at2"/>
<gene>
    <name evidence="8" type="ORF">BFW38_09380</name>
</gene>
<evidence type="ECO:0000313" key="8">
    <source>
        <dbReference type="EMBL" id="ODC03721.1"/>
    </source>
</evidence>
<keyword evidence="3" id="KW-1003">Cell membrane</keyword>
<keyword evidence="9" id="KW-1185">Reference proteome</keyword>
<evidence type="ECO:0000256" key="2">
    <source>
        <dbReference type="ARBA" id="ARBA00006679"/>
    </source>
</evidence>
<dbReference type="PANTHER" id="PTHR33452">
    <property type="entry name" value="OXIDOREDUCTASE CATD-RELATED"/>
    <property type="match status" value="1"/>
</dbReference>
<evidence type="ECO:0000256" key="4">
    <source>
        <dbReference type="ARBA" id="ARBA00022692"/>
    </source>
</evidence>
<evidence type="ECO:0000256" key="7">
    <source>
        <dbReference type="SAM" id="Phobius"/>
    </source>
</evidence>
<feature type="transmembrane region" description="Helical" evidence="7">
    <location>
        <begin position="20"/>
        <end position="38"/>
    </location>
</feature>
<dbReference type="GO" id="GO:0005886">
    <property type="term" value="C:plasma membrane"/>
    <property type="evidence" value="ECO:0007669"/>
    <property type="project" value="UniProtKB-SubCell"/>
</dbReference>
<comment type="subcellular location">
    <subcellularLocation>
        <location evidence="1">Cell membrane</location>
        <topology evidence="1">Multi-pass membrane protein</topology>
    </subcellularLocation>
</comment>
<protein>
    <submittedName>
        <fullName evidence="8">GntR family transcriptional regulator</fullName>
    </submittedName>
</protein>
<feature type="transmembrane region" description="Helical" evidence="7">
    <location>
        <begin position="58"/>
        <end position="79"/>
    </location>
</feature>
<keyword evidence="4 7" id="KW-0812">Transmembrane</keyword>
<dbReference type="InterPro" id="IPR051907">
    <property type="entry name" value="DoxX-like_oxidoreductase"/>
</dbReference>
<dbReference type="Pfam" id="PF07681">
    <property type="entry name" value="DoxX"/>
    <property type="match status" value="1"/>
</dbReference>
<dbReference type="AlphaFoldDB" id="A0A1E2V9Q4"/>
<evidence type="ECO:0000256" key="1">
    <source>
        <dbReference type="ARBA" id="ARBA00004651"/>
    </source>
</evidence>